<gene>
    <name evidence="2" type="ORF">Mal48_05450</name>
</gene>
<dbReference type="OrthoDB" id="7061055at2"/>
<dbReference type="RefSeq" id="WP_145195793.1">
    <property type="nucleotide sequence ID" value="NZ_CP036267.1"/>
</dbReference>
<evidence type="ECO:0000313" key="2">
    <source>
        <dbReference type="EMBL" id="QDT31312.1"/>
    </source>
</evidence>
<protein>
    <submittedName>
        <fullName evidence="2">Uncharacterized protein</fullName>
    </submittedName>
</protein>
<feature type="compositionally biased region" description="Polar residues" evidence="1">
    <location>
        <begin position="404"/>
        <end position="425"/>
    </location>
</feature>
<evidence type="ECO:0000313" key="3">
    <source>
        <dbReference type="Proteomes" id="UP000315724"/>
    </source>
</evidence>
<feature type="compositionally biased region" description="Acidic residues" evidence="1">
    <location>
        <begin position="426"/>
        <end position="435"/>
    </location>
</feature>
<accession>A0A517QI55</accession>
<reference evidence="2 3" key="1">
    <citation type="submission" date="2019-02" db="EMBL/GenBank/DDBJ databases">
        <title>Deep-cultivation of Planctomycetes and their phenomic and genomic characterization uncovers novel biology.</title>
        <authorList>
            <person name="Wiegand S."/>
            <person name="Jogler M."/>
            <person name="Boedeker C."/>
            <person name="Pinto D."/>
            <person name="Vollmers J."/>
            <person name="Rivas-Marin E."/>
            <person name="Kohn T."/>
            <person name="Peeters S.H."/>
            <person name="Heuer A."/>
            <person name="Rast P."/>
            <person name="Oberbeckmann S."/>
            <person name="Bunk B."/>
            <person name="Jeske O."/>
            <person name="Meyerdierks A."/>
            <person name="Storesund J.E."/>
            <person name="Kallscheuer N."/>
            <person name="Luecker S."/>
            <person name="Lage O.M."/>
            <person name="Pohl T."/>
            <person name="Merkel B.J."/>
            <person name="Hornburger P."/>
            <person name="Mueller R.-W."/>
            <person name="Bruemmer F."/>
            <person name="Labrenz M."/>
            <person name="Spormann A.M."/>
            <person name="Op den Camp H."/>
            <person name="Overmann J."/>
            <person name="Amann R."/>
            <person name="Jetten M.S.M."/>
            <person name="Mascher T."/>
            <person name="Medema M.H."/>
            <person name="Devos D.P."/>
            <person name="Kaster A.-K."/>
            <person name="Ovreas L."/>
            <person name="Rohde M."/>
            <person name="Galperin M.Y."/>
            <person name="Jogler C."/>
        </authorList>
    </citation>
    <scope>NUCLEOTIDE SEQUENCE [LARGE SCALE GENOMIC DNA]</scope>
    <source>
        <strain evidence="2 3">Mal48</strain>
    </source>
</reference>
<dbReference type="KEGG" id="tpol:Mal48_05450"/>
<dbReference type="AlphaFoldDB" id="A0A517QI55"/>
<feature type="region of interest" description="Disordered" evidence="1">
    <location>
        <begin position="404"/>
        <end position="435"/>
    </location>
</feature>
<dbReference type="EMBL" id="CP036267">
    <property type="protein sequence ID" value="QDT31312.1"/>
    <property type="molecule type" value="Genomic_DNA"/>
</dbReference>
<sequence length="435" mass="50445">MSTESDSDPKISNTLFEFLHDLDGIRSAERIACPLIEAMAKKSAEEYEKLINEIRAETDKDSEAVRLYIPVERNREFRRALRRNNLTNSAVYQTPRALLVAMVSCFDAYLARMLRCIYYLRPERIETSDRTLTFSQLVSLESINAAREHVISKEIETFLRKSHVEHFDMLEKLLDMKLRKGLDSWPQFVEVTQRRNLYVHADGIVSEQYIKVCQENSVDLGDNKIGDRLFLDDTYFRNAFECLYEIGVKLAHVVWRKLSPDQREEADKSFNQICFELNQIKRFRLAHKLLHFATESLINHSSALNRRMLIINRAIAAKFGNIETDPSPLTLEDWSDCGLPFQLAIAVLNEDFKLACNIMRKLGTEHDIVDRSAYGNWPLFLEFREDEGFLETYHELFGTEFDVTNSTGTQEQISDQPYESKTSNDAESEDMVDDS</sequence>
<keyword evidence="3" id="KW-1185">Reference proteome</keyword>
<evidence type="ECO:0000256" key="1">
    <source>
        <dbReference type="SAM" id="MobiDB-lite"/>
    </source>
</evidence>
<name>A0A517QI55_9PLAN</name>
<proteinExistence type="predicted"/>
<organism evidence="2 3">
    <name type="scientific">Thalassoglobus polymorphus</name>
    <dbReference type="NCBI Taxonomy" id="2527994"/>
    <lineage>
        <taxon>Bacteria</taxon>
        <taxon>Pseudomonadati</taxon>
        <taxon>Planctomycetota</taxon>
        <taxon>Planctomycetia</taxon>
        <taxon>Planctomycetales</taxon>
        <taxon>Planctomycetaceae</taxon>
        <taxon>Thalassoglobus</taxon>
    </lineage>
</organism>
<dbReference type="Proteomes" id="UP000315724">
    <property type="component" value="Chromosome"/>
</dbReference>